<feature type="transmembrane region" description="Helical" evidence="9">
    <location>
        <begin position="12"/>
        <end position="34"/>
    </location>
</feature>
<keyword evidence="5 9" id="KW-0812">Transmembrane</keyword>
<feature type="transmembrane region" description="Helical" evidence="9">
    <location>
        <begin position="238"/>
        <end position="256"/>
    </location>
</feature>
<keyword evidence="6 9" id="KW-1133">Transmembrane helix</keyword>
<dbReference type="InterPro" id="IPR004770">
    <property type="entry name" value="Na/H_antiport_NhaC"/>
</dbReference>
<dbReference type="InterPro" id="IPR052180">
    <property type="entry name" value="NhaC_Na-H+_Antiporter"/>
</dbReference>
<proteinExistence type="inferred from homology"/>
<feature type="transmembrane region" description="Helical" evidence="9">
    <location>
        <begin position="321"/>
        <end position="340"/>
    </location>
</feature>
<evidence type="ECO:0000256" key="6">
    <source>
        <dbReference type="ARBA" id="ARBA00022989"/>
    </source>
</evidence>
<evidence type="ECO:0000256" key="7">
    <source>
        <dbReference type="ARBA" id="ARBA00023136"/>
    </source>
</evidence>
<feature type="domain" description="Na+/H+ antiporter NhaC-like C-terminal" evidence="10">
    <location>
        <begin position="164"/>
        <end position="457"/>
    </location>
</feature>
<evidence type="ECO:0000256" key="9">
    <source>
        <dbReference type="SAM" id="Phobius"/>
    </source>
</evidence>
<dbReference type="InterPro" id="IPR018461">
    <property type="entry name" value="Na/H_Antiport_NhaC-like_C"/>
</dbReference>
<dbReference type="GO" id="GO:0005886">
    <property type="term" value="C:plasma membrane"/>
    <property type="evidence" value="ECO:0007669"/>
    <property type="project" value="UniProtKB-SubCell"/>
</dbReference>
<gene>
    <name evidence="11" type="primary">nhaC</name>
    <name evidence="11" type="ORF">HGB44_14310</name>
</gene>
<feature type="transmembrane region" description="Helical" evidence="9">
    <location>
        <begin position="361"/>
        <end position="388"/>
    </location>
</feature>
<feature type="transmembrane region" description="Helical" evidence="9">
    <location>
        <begin position="197"/>
        <end position="218"/>
    </location>
</feature>
<dbReference type="RefSeq" id="WP_061078757.1">
    <property type="nucleotide sequence ID" value="NZ_JAAXPG010000012.1"/>
</dbReference>
<dbReference type="EMBL" id="JAAXPG010000012">
    <property type="protein sequence ID" value="NKY98824.1"/>
    <property type="molecule type" value="Genomic_DNA"/>
</dbReference>
<protein>
    <submittedName>
        <fullName evidence="11">Na+/H+ antiporter NhaC</fullName>
    </submittedName>
</protein>
<keyword evidence="4" id="KW-1003">Cell membrane</keyword>
<evidence type="ECO:0000256" key="5">
    <source>
        <dbReference type="ARBA" id="ARBA00022692"/>
    </source>
</evidence>
<evidence type="ECO:0000256" key="4">
    <source>
        <dbReference type="ARBA" id="ARBA00022475"/>
    </source>
</evidence>
<comment type="similarity">
    <text evidence="8">Belongs to the NhaC Na(+)/H(+) (TC 2.A.35) antiporter family.</text>
</comment>
<reference evidence="11 12" key="1">
    <citation type="submission" date="2020-04" db="EMBL/GenBank/DDBJ databases">
        <title>MicrobeNet Type strains.</title>
        <authorList>
            <person name="Nicholson A.C."/>
        </authorList>
    </citation>
    <scope>NUCLEOTIDE SEQUENCE [LARGE SCALE GENOMIC DNA]</scope>
    <source>
        <strain evidence="11 12">ATCC 23612</strain>
    </source>
</reference>
<sequence>MTNPPDEHVRRPGVAAACVPVVITVAVLVGGIGVLKYPAELMLIFAGVVFALFALWHGVRWEDVLTNMGEKLKRALPAVLILLSIGMLIGSWMIAGTIPLMVYYGLELINPSYLYVLSFVATALVATFTGTSWGAGGTVGVALIGVAQTMDASLAITAGAIVSGAYLGDKLSPLSDTTNMSSLAAGANLYEHIRHMLYTAVPSSVVAVVVFLLAGTTITTSSAGLGGIDEVVTELNGLFTLNPLLLVPALVVLAGSVMRKPPLVVLFASSMTALLIALLVQGASVGDLFAAAVSGFTTDMLPQGDGVSDVLAELLNRGGLYSMYNSAFFVFCAFFFASALEKSGVLRVLLEGLIGKLRSTGSLILTTLLSGFTIINGTSNALVTFFLVKDVYGDAYRARNLHPVNLSRSMEDSVTITEVLMPWTVSGVFFATTLGVANFEFLPWAVFNWSGFLFSALIAFLAPLTRGFGIRRLEPEQERSTT</sequence>
<evidence type="ECO:0000256" key="8">
    <source>
        <dbReference type="ARBA" id="ARBA00038435"/>
    </source>
</evidence>
<comment type="caution">
    <text evidence="11">The sequence shown here is derived from an EMBL/GenBank/DDBJ whole genome shotgun (WGS) entry which is preliminary data.</text>
</comment>
<keyword evidence="7 9" id="KW-0472">Membrane</keyword>
<dbReference type="GO" id="GO:0015297">
    <property type="term" value="F:antiporter activity"/>
    <property type="evidence" value="ECO:0007669"/>
    <property type="project" value="UniProtKB-KW"/>
</dbReference>
<name>A0A7X6MDZ6_9ACTN</name>
<evidence type="ECO:0000256" key="3">
    <source>
        <dbReference type="ARBA" id="ARBA00022449"/>
    </source>
</evidence>
<dbReference type="NCBIfam" id="TIGR00931">
    <property type="entry name" value="antiport_nhaC"/>
    <property type="match status" value="1"/>
</dbReference>
<organism evidence="11 12">
    <name type="scientific">Nocardiopsis alborubida</name>
    <dbReference type="NCBI Taxonomy" id="146802"/>
    <lineage>
        <taxon>Bacteria</taxon>
        <taxon>Bacillati</taxon>
        <taxon>Actinomycetota</taxon>
        <taxon>Actinomycetes</taxon>
        <taxon>Streptosporangiales</taxon>
        <taxon>Nocardiopsidaceae</taxon>
        <taxon>Nocardiopsis</taxon>
    </lineage>
</organism>
<evidence type="ECO:0000256" key="1">
    <source>
        <dbReference type="ARBA" id="ARBA00004651"/>
    </source>
</evidence>
<dbReference type="Proteomes" id="UP000553209">
    <property type="component" value="Unassembled WGS sequence"/>
</dbReference>
<feature type="transmembrane region" description="Helical" evidence="9">
    <location>
        <begin position="441"/>
        <end position="462"/>
    </location>
</feature>
<keyword evidence="12" id="KW-1185">Reference proteome</keyword>
<evidence type="ECO:0000313" key="12">
    <source>
        <dbReference type="Proteomes" id="UP000553209"/>
    </source>
</evidence>
<dbReference type="Pfam" id="PF03553">
    <property type="entry name" value="Na_H_antiporter"/>
    <property type="match status" value="1"/>
</dbReference>
<dbReference type="AlphaFoldDB" id="A0A7X6MDZ6"/>
<evidence type="ECO:0000259" key="10">
    <source>
        <dbReference type="Pfam" id="PF03553"/>
    </source>
</evidence>
<feature type="transmembrane region" description="Helical" evidence="9">
    <location>
        <begin position="41"/>
        <end position="59"/>
    </location>
</feature>
<dbReference type="PANTHER" id="PTHR33451:SF3">
    <property type="entry name" value="MALATE-2H(+)_NA(+)-LACTATE ANTIPORTER"/>
    <property type="match status" value="1"/>
</dbReference>
<evidence type="ECO:0000313" key="11">
    <source>
        <dbReference type="EMBL" id="NKY98824.1"/>
    </source>
</evidence>
<accession>A0A7X6MDZ6</accession>
<feature type="transmembrane region" description="Helical" evidence="9">
    <location>
        <begin position="113"/>
        <end position="135"/>
    </location>
</feature>
<dbReference type="PANTHER" id="PTHR33451">
    <property type="entry name" value="MALATE-2H(+)/NA(+)-LACTATE ANTIPORTER"/>
    <property type="match status" value="1"/>
</dbReference>
<feature type="transmembrane region" description="Helical" evidence="9">
    <location>
        <begin position="79"/>
        <end position="106"/>
    </location>
</feature>
<keyword evidence="2" id="KW-0813">Transport</keyword>
<comment type="subcellular location">
    <subcellularLocation>
        <location evidence="1">Cell membrane</location>
        <topology evidence="1">Multi-pass membrane protein</topology>
    </subcellularLocation>
</comment>
<evidence type="ECO:0000256" key="2">
    <source>
        <dbReference type="ARBA" id="ARBA00022448"/>
    </source>
</evidence>
<keyword evidence="3" id="KW-0050">Antiport</keyword>
<feature type="transmembrane region" description="Helical" evidence="9">
    <location>
        <begin position="263"/>
        <end position="280"/>
    </location>
</feature>